<organism evidence="1 2">
    <name type="scientific">Paenibacillus selenitireducens</name>
    <dbReference type="NCBI Taxonomy" id="1324314"/>
    <lineage>
        <taxon>Bacteria</taxon>
        <taxon>Bacillati</taxon>
        <taxon>Bacillota</taxon>
        <taxon>Bacilli</taxon>
        <taxon>Bacillales</taxon>
        <taxon>Paenibacillaceae</taxon>
        <taxon>Paenibacillus</taxon>
    </lineage>
</organism>
<evidence type="ECO:0000313" key="1">
    <source>
        <dbReference type="EMBL" id="OPA80484.1"/>
    </source>
</evidence>
<accession>A0A1T2XKU5</accession>
<name>A0A1T2XKU5_9BACL</name>
<protein>
    <submittedName>
        <fullName evidence="1">Uncharacterized protein</fullName>
    </submittedName>
</protein>
<dbReference type="EMBL" id="MSZX01000002">
    <property type="protein sequence ID" value="OPA80484.1"/>
    <property type="molecule type" value="Genomic_DNA"/>
</dbReference>
<sequence>MPVNVPYMNTLIGASVGISFIDGTGTSGLLCCIRNGEAYLLEYLYQSQFATKHYPLNQIQAMHPFPGCYIQPPPPPPFGSQNPLY</sequence>
<gene>
    <name evidence="1" type="ORF">BVG16_07080</name>
</gene>
<comment type="caution">
    <text evidence="1">The sequence shown here is derived from an EMBL/GenBank/DDBJ whole genome shotgun (WGS) entry which is preliminary data.</text>
</comment>
<evidence type="ECO:0000313" key="2">
    <source>
        <dbReference type="Proteomes" id="UP000190188"/>
    </source>
</evidence>
<dbReference type="RefSeq" id="WP_198957429.1">
    <property type="nucleotide sequence ID" value="NZ_MSZX01000002.1"/>
</dbReference>
<proteinExistence type="predicted"/>
<reference evidence="1 2" key="1">
    <citation type="submission" date="2017-01" db="EMBL/GenBank/DDBJ databases">
        <title>Genome analysis of Paenibacillus selenitrireducens ES3-24.</title>
        <authorList>
            <person name="Xu D."/>
            <person name="Yao R."/>
            <person name="Zheng S."/>
        </authorList>
    </citation>
    <scope>NUCLEOTIDE SEQUENCE [LARGE SCALE GENOMIC DNA]</scope>
    <source>
        <strain evidence="1 2">ES3-24</strain>
    </source>
</reference>
<keyword evidence="2" id="KW-1185">Reference proteome</keyword>
<dbReference type="Proteomes" id="UP000190188">
    <property type="component" value="Unassembled WGS sequence"/>
</dbReference>
<dbReference type="AlphaFoldDB" id="A0A1T2XKU5"/>